<name>A0A7Y4P4D3_9BURK</name>
<reference evidence="1 2" key="1">
    <citation type="submission" date="2020-05" db="EMBL/GenBank/DDBJ databases">
        <authorList>
            <person name="Niu N."/>
        </authorList>
    </citation>
    <scope>NUCLEOTIDE SEQUENCE [LARGE SCALE GENOMIC DNA]</scope>
    <source>
        <strain evidence="1 2">LMG10982</strain>
    </source>
</reference>
<comment type="caution">
    <text evidence="1">The sequence shown here is derived from an EMBL/GenBank/DDBJ whole genome shotgun (WGS) entry which is preliminary data.</text>
</comment>
<protein>
    <submittedName>
        <fullName evidence="1">Uncharacterized protein</fullName>
    </submittedName>
</protein>
<dbReference type="RefSeq" id="WP_171587589.1">
    <property type="nucleotide sequence ID" value="NZ_JABGBO010000001.1"/>
</dbReference>
<sequence length="167" mass="18712">MEIMPSLSSSGALICSLVVGISMHVGSGGSVYVASLLAVNTKVLSQATFETKVAQIKLDVEKQVNFIETVFSLSEEKLAECLQVERKTVYNWKKNNHIPRNKSREKFFKLYTLANSWHNLGYPSGKMLSQQGISNQLLEILPSLDEERILFLGRALMRQLPQNTPLL</sequence>
<proteinExistence type="predicted"/>
<dbReference type="EMBL" id="JABGBO010000001">
    <property type="protein sequence ID" value="NOL48598.1"/>
    <property type="molecule type" value="Genomic_DNA"/>
</dbReference>
<organism evidence="1 2">
    <name type="scientific">Pelistega europaea</name>
    <dbReference type="NCBI Taxonomy" id="106147"/>
    <lineage>
        <taxon>Bacteria</taxon>
        <taxon>Pseudomonadati</taxon>
        <taxon>Pseudomonadota</taxon>
        <taxon>Betaproteobacteria</taxon>
        <taxon>Burkholderiales</taxon>
        <taxon>Alcaligenaceae</taxon>
        <taxon>Pelistega</taxon>
    </lineage>
</organism>
<dbReference type="AlphaFoldDB" id="A0A7Y4P4D3"/>
<gene>
    <name evidence="1" type="ORF">HKX40_00395</name>
</gene>
<dbReference type="Proteomes" id="UP000541421">
    <property type="component" value="Unassembled WGS sequence"/>
</dbReference>
<evidence type="ECO:0000313" key="2">
    <source>
        <dbReference type="Proteomes" id="UP000541421"/>
    </source>
</evidence>
<evidence type="ECO:0000313" key="1">
    <source>
        <dbReference type="EMBL" id="NOL48598.1"/>
    </source>
</evidence>
<accession>A0A7Y4P4D3</accession>
<keyword evidence="2" id="KW-1185">Reference proteome</keyword>